<dbReference type="AlphaFoldDB" id="A0A928Z521"/>
<feature type="domain" description="DUF7933" evidence="2">
    <location>
        <begin position="476"/>
        <end position="593"/>
    </location>
</feature>
<gene>
    <name evidence="3" type="ORF">IQ266_21640</name>
</gene>
<dbReference type="InterPro" id="IPR051172">
    <property type="entry name" value="Chlamydia_OmcB"/>
</dbReference>
<evidence type="ECO:0000256" key="1">
    <source>
        <dbReference type="SAM" id="Phobius"/>
    </source>
</evidence>
<reference evidence="3" key="1">
    <citation type="submission" date="2020-10" db="EMBL/GenBank/DDBJ databases">
        <authorList>
            <person name="Castelo-Branco R."/>
            <person name="Eusebio N."/>
            <person name="Adriana R."/>
            <person name="Vieira A."/>
            <person name="Brugerolle De Fraissinette N."/>
            <person name="Rezende De Castro R."/>
            <person name="Schneider M.P."/>
            <person name="Vasconcelos V."/>
            <person name="Leao P.N."/>
        </authorList>
    </citation>
    <scope>NUCLEOTIDE SEQUENCE</scope>
    <source>
        <strain evidence="3">LEGE 11480</strain>
    </source>
</reference>
<evidence type="ECO:0000313" key="3">
    <source>
        <dbReference type="EMBL" id="MBE9032344.1"/>
    </source>
</evidence>
<dbReference type="RefSeq" id="WP_264327164.1">
    <property type="nucleotide sequence ID" value="NZ_JADEXQ010000100.1"/>
</dbReference>
<name>A0A928Z521_9CYAN</name>
<dbReference type="InterPro" id="IPR047589">
    <property type="entry name" value="DUF11_rpt"/>
</dbReference>
<comment type="caution">
    <text evidence="3">The sequence shown here is derived from an EMBL/GenBank/DDBJ whole genome shotgun (WGS) entry which is preliminary data.</text>
</comment>
<dbReference type="EMBL" id="JADEXQ010000100">
    <property type="protein sequence ID" value="MBE9032344.1"/>
    <property type="molecule type" value="Genomic_DNA"/>
</dbReference>
<feature type="domain" description="DUF7933" evidence="2">
    <location>
        <begin position="600"/>
        <end position="732"/>
    </location>
</feature>
<protein>
    <recommendedName>
        <fullName evidence="2">DUF7933 domain-containing protein</fullName>
    </recommendedName>
</protein>
<feature type="domain" description="DUF7933" evidence="2">
    <location>
        <begin position="47"/>
        <end position="172"/>
    </location>
</feature>
<evidence type="ECO:0000313" key="4">
    <source>
        <dbReference type="Proteomes" id="UP000625316"/>
    </source>
</evidence>
<dbReference type="InterPro" id="IPR057693">
    <property type="entry name" value="DUF7933"/>
</dbReference>
<dbReference type="NCBIfam" id="TIGR01451">
    <property type="entry name" value="B_ant_repeat"/>
    <property type="match status" value="1"/>
</dbReference>
<evidence type="ECO:0000259" key="2">
    <source>
        <dbReference type="Pfam" id="PF25564"/>
    </source>
</evidence>
<feature type="transmembrane region" description="Helical" evidence="1">
    <location>
        <begin position="21"/>
        <end position="40"/>
    </location>
</feature>
<proteinExistence type="predicted"/>
<dbReference type="Pfam" id="PF25564">
    <property type="entry name" value="DUF7933"/>
    <property type="match status" value="6"/>
</dbReference>
<keyword evidence="1" id="KW-0812">Transmembrane</keyword>
<accession>A0A928Z521</accession>
<sequence>MKPLQELRKLHPRNFGQRLPWLIGIMTGGAIVLQAPIALADILPSASFSPINVTQGSTATLSITFNNDQLTPVTGMGLTNNLPAGLRLSSAPNPILSNSCNGTVTAVPLSTSFSLAGGDIPARIGSTAGQCTIQLEVIGFSGGNQVVTIAPNDITSTSGDTNAQASNATLEVQALQDLGTVITFGPTLIPMTGASAMTVQFNNPNNIAITGVDLSSLLPAGLQITNSGLLTNTCGNTLTATGGPPPTGFDLTNVTIPASGCSFSWSIEGVLPGTTSEQSFSYSIPGGSITSDQFVSNNAGSDTLTVQQGLRIEQQLSRSGVSSQTVNEGGTLTVFEDETATLTLILSNAGGALSNVNLNQALPAGLVIADNVTSSTCGSATITAAPGNTSFSFVNGTMPAATTTSIPTCEVQVNVKAATAGTYTNNIAINTINNDQASQNLNASTISLNVQSIAANGTGIGTQIQFFGNMNNAFYASNQISAGNEARMRIRLTNDSGIALSGVGFGAGGVQLPSNVVLAANPNPTTNCTGGTASTAGTDIVNLAGASMTRRQTCDVFVSVVSQIPATYTANAIAGSFVSTEGKSNAAAAGNLQVLDFINLEQSFIPTTVAASATGNPANMKIKITNAAAAASAGTALAFQLAGGLEFAAAALVSNSCGGTVTLPAGGNQFTLAGATVPASTGQGLGDDGFCEIEYTVSASGTPGSITNTIPAGALTNGAGQSNTTAISAQLNLADIQVVLNQQILNITPGDPNNGSPIVSGGEPAELTVVVRNDSNINLTNLGFTNNLPGGMIVYGPPNQSSTCNNITFAPVANSTNYTVSGISLNAGQTCELKLQVTNLVPGNTNNTIPAKAITSTEGGTNPDPSVTSLTVLANATLNKTFTPASVAAGGISQLKLDLINANNINLTNVGLPDVFPSGMVVADTPNITNTCGGTVSAAPGANQVVLSGATMTQNAICTITVDVTSLTAQQYTNTIPANSLTSTEAFTNARDISAILDVTGTSIVRPGMRLVKRITEIDGTAITGVFNFTPASGPDDDNAPNWPGPIDGTAGISSFLQGAFQGNQIAQQGNVQVGSVIEYTGYFLSDGTGPANTAQLCDFLPANTDFVANSFSGTLGSGAAITGQYLPDGSTFPGSCKGTNNGSGAVVVNLGNVVQSTGAGTPNTSHGSFKFKLTVK</sequence>
<keyword evidence="4" id="KW-1185">Reference proteome</keyword>
<dbReference type="PANTHER" id="PTHR34819">
    <property type="entry name" value="LARGE CYSTEINE-RICH PERIPLASMIC PROTEIN OMCB"/>
    <property type="match status" value="1"/>
</dbReference>
<dbReference type="Proteomes" id="UP000625316">
    <property type="component" value="Unassembled WGS sequence"/>
</dbReference>
<keyword evidence="1" id="KW-1133">Transmembrane helix</keyword>
<feature type="domain" description="DUF7933" evidence="2">
    <location>
        <begin position="333"/>
        <end position="439"/>
    </location>
</feature>
<organism evidence="3 4">
    <name type="scientific">Romeriopsis navalis LEGE 11480</name>
    <dbReference type="NCBI Taxonomy" id="2777977"/>
    <lineage>
        <taxon>Bacteria</taxon>
        <taxon>Bacillati</taxon>
        <taxon>Cyanobacteriota</taxon>
        <taxon>Cyanophyceae</taxon>
        <taxon>Leptolyngbyales</taxon>
        <taxon>Leptolyngbyaceae</taxon>
        <taxon>Romeriopsis</taxon>
        <taxon>Romeriopsis navalis</taxon>
    </lineage>
</organism>
<feature type="domain" description="DUF7933" evidence="2">
    <location>
        <begin position="759"/>
        <end position="872"/>
    </location>
</feature>
<feature type="domain" description="DUF7933" evidence="2">
    <location>
        <begin position="877"/>
        <end position="995"/>
    </location>
</feature>
<keyword evidence="1" id="KW-0472">Membrane</keyword>